<dbReference type="AlphaFoldDB" id="A0A0P9GPQ2"/>
<dbReference type="Gene3D" id="2.60.120.700">
    <property type="entry name" value="Peptidase G1"/>
    <property type="match status" value="1"/>
</dbReference>
<dbReference type="SUPFAM" id="SSF49899">
    <property type="entry name" value="Concanavalin A-like lectins/glucanases"/>
    <property type="match status" value="1"/>
</dbReference>
<accession>A0A0P9GPQ2</accession>
<dbReference type="Pfam" id="PF01828">
    <property type="entry name" value="Peptidase_A4"/>
    <property type="match status" value="1"/>
</dbReference>
<dbReference type="Proteomes" id="UP000050482">
    <property type="component" value="Unassembled WGS sequence"/>
</dbReference>
<reference evidence="1 2" key="1">
    <citation type="submission" date="2015-09" db="EMBL/GenBank/DDBJ databases">
        <title>Draft genome sequence of Alicyclobacillus ferrooxydans DSM 22381.</title>
        <authorList>
            <person name="Hemp J."/>
        </authorList>
    </citation>
    <scope>NUCLEOTIDE SEQUENCE [LARGE SCALE GENOMIC DNA]</scope>
    <source>
        <strain evidence="1 2">TC-34</strain>
    </source>
</reference>
<dbReference type="EMBL" id="LJCO01000072">
    <property type="protein sequence ID" value="KPV42664.1"/>
    <property type="molecule type" value="Genomic_DNA"/>
</dbReference>
<dbReference type="InterPro" id="IPR038656">
    <property type="entry name" value="Peptidase_G1_sf"/>
</dbReference>
<dbReference type="GO" id="GO:0006508">
    <property type="term" value="P:proteolysis"/>
    <property type="evidence" value="ECO:0007669"/>
    <property type="project" value="InterPro"/>
</dbReference>
<proteinExistence type="predicted"/>
<evidence type="ECO:0000313" key="2">
    <source>
        <dbReference type="Proteomes" id="UP000050482"/>
    </source>
</evidence>
<keyword evidence="2" id="KW-1185">Reference proteome</keyword>
<dbReference type="InterPro" id="IPR013320">
    <property type="entry name" value="ConA-like_dom_sf"/>
</dbReference>
<dbReference type="InterPro" id="IPR000250">
    <property type="entry name" value="Peptidase_G1"/>
</dbReference>
<dbReference type="CDD" id="cd13426">
    <property type="entry name" value="Peptidase_G1"/>
    <property type="match status" value="1"/>
</dbReference>
<dbReference type="PANTHER" id="PTHR37536">
    <property type="entry name" value="PUTATIVE (AFU_ORTHOLOGUE AFUA_3G02970)-RELATED"/>
    <property type="match status" value="1"/>
</dbReference>
<protein>
    <recommendedName>
        <fullName evidence="3">Peptidase A4 family protein</fullName>
    </recommendedName>
</protein>
<organism evidence="1 2">
    <name type="scientific">Alicyclobacillus ferrooxydans</name>
    <dbReference type="NCBI Taxonomy" id="471514"/>
    <lineage>
        <taxon>Bacteria</taxon>
        <taxon>Bacillati</taxon>
        <taxon>Bacillota</taxon>
        <taxon>Bacilli</taxon>
        <taxon>Bacillales</taxon>
        <taxon>Alicyclobacillaceae</taxon>
        <taxon>Alicyclobacillus</taxon>
    </lineage>
</organism>
<dbReference type="PANTHER" id="PTHR37536:SF1">
    <property type="entry name" value="ASPERGILLOPEPSIN, PUTAITVE (AFU_ORTHOLOGUE AFUA_7G01200)"/>
    <property type="match status" value="1"/>
</dbReference>
<evidence type="ECO:0000313" key="1">
    <source>
        <dbReference type="EMBL" id="KPV42664.1"/>
    </source>
</evidence>
<dbReference type="STRING" id="471514.AN477_16865"/>
<dbReference type="GO" id="GO:0070007">
    <property type="term" value="F:glutamic-type endopeptidase activity"/>
    <property type="evidence" value="ECO:0007669"/>
    <property type="project" value="InterPro"/>
</dbReference>
<dbReference type="PATRIC" id="fig|471514.4.peg.1231"/>
<comment type="caution">
    <text evidence="1">The sequence shown here is derived from an EMBL/GenBank/DDBJ whole genome shotgun (WGS) entry which is preliminary data.</text>
</comment>
<name>A0A0P9GPQ2_9BACL</name>
<sequence>MQSLFGGQSSTSTKDSYSATWIGIDGFNDNSLIQAGTAQNVVGGHAQYYAWWEILPNSETTISTNEYPVSAGDKIIAHITHQTGGTWSIYMGNRTKGWIFQKTNISYNGPQTSAEWIEEAPLLNGQLAALADYGQVTFTNCSVNGTNPDLQVQDGGVMVQNGQQISTPSVPSSTADAFTVEYGSTQPQPPST</sequence>
<gene>
    <name evidence="1" type="ORF">AN477_16865</name>
</gene>
<evidence type="ECO:0008006" key="3">
    <source>
        <dbReference type="Google" id="ProtNLM"/>
    </source>
</evidence>